<evidence type="ECO:0000313" key="9">
    <source>
        <dbReference type="EMBL" id="MFD1234486.1"/>
    </source>
</evidence>
<dbReference type="SUPFAM" id="SSF88659">
    <property type="entry name" value="Sigma3 and sigma4 domains of RNA polymerase sigma factors"/>
    <property type="match status" value="2"/>
</dbReference>
<dbReference type="Pfam" id="PF04545">
    <property type="entry name" value="Sigma70_r4"/>
    <property type="match status" value="1"/>
</dbReference>
<keyword evidence="2" id="KW-0731">Sigma factor</keyword>
<dbReference type="InterPro" id="IPR007624">
    <property type="entry name" value="RNA_pol_sigma70_r3"/>
</dbReference>
<dbReference type="InterPro" id="IPR013324">
    <property type="entry name" value="RNA_pol_sigma_r3/r4-like"/>
</dbReference>
<feature type="domain" description="RNA polymerase sigma-70 region 3" evidence="6">
    <location>
        <begin position="135"/>
        <end position="200"/>
    </location>
</feature>
<dbReference type="CDD" id="cd06171">
    <property type="entry name" value="Sigma70_r4"/>
    <property type="match status" value="1"/>
</dbReference>
<evidence type="ECO:0000256" key="1">
    <source>
        <dbReference type="ARBA" id="ARBA00023015"/>
    </source>
</evidence>
<dbReference type="NCBIfam" id="TIGR02937">
    <property type="entry name" value="sigma70-ECF"/>
    <property type="match status" value="1"/>
</dbReference>
<feature type="region of interest" description="Disordered" evidence="5">
    <location>
        <begin position="180"/>
        <end position="202"/>
    </location>
</feature>
<dbReference type="Pfam" id="PF04542">
    <property type="entry name" value="Sigma70_r2"/>
    <property type="match status" value="1"/>
</dbReference>
<sequence length="273" mass="30128">MPGCSVLPLVTAARAAPEAPDTPFAAEEAQLRRLSTLPRDDPEHDALRTELILAFLPVAERLVGRYATSRPWSRDDIAQAASEAVVRAVDHWDPDRARGDVLGYLVPCVRGAILRWFRDQSWSLRVPRRVKDLSVAIRQAVGPLSQELGRAPRPSELARRLDVDVDEIVEALYAEDNHQAATLDAPAGDDDSSPGERIGDVDPRLGRVEDVETLRPLLAGLSERERRIVVLRFFCGRTQSQIGEEIGVSQMHVSRLLAGTLAKLRAGMLDERA</sequence>
<gene>
    <name evidence="9" type="ORF">ACFQ34_14445</name>
</gene>
<proteinExistence type="predicted"/>
<dbReference type="PANTHER" id="PTHR30385">
    <property type="entry name" value="SIGMA FACTOR F FLAGELLAR"/>
    <property type="match status" value="1"/>
</dbReference>
<evidence type="ECO:0000259" key="6">
    <source>
        <dbReference type="Pfam" id="PF04539"/>
    </source>
</evidence>
<dbReference type="EMBL" id="JBHTMB010000132">
    <property type="protein sequence ID" value="MFD1234486.1"/>
    <property type="molecule type" value="Genomic_DNA"/>
</dbReference>
<dbReference type="InterPro" id="IPR007627">
    <property type="entry name" value="RNA_pol_sigma70_r2"/>
</dbReference>
<accession>A0ABW3VI08</accession>
<dbReference type="PANTHER" id="PTHR30385:SF4">
    <property type="entry name" value="RNA POLYMERASE SIGMA-E FACTOR"/>
    <property type="match status" value="1"/>
</dbReference>
<feature type="domain" description="RNA polymerase sigma-70 region 2" evidence="7">
    <location>
        <begin position="51"/>
        <end position="122"/>
    </location>
</feature>
<dbReference type="InterPro" id="IPR007630">
    <property type="entry name" value="RNA_pol_sigma70_r4"/>
</dbReference>
<dbReference type="RefSeq" id="WP_339123756.1">
    <property type="nucleotide sequence ID" value="NZ_BAABKS010000005.1"/>
</dbReference>
<evidence type="ECO:0000259" key="8">
    <source>
        <dbReference type="Pfam" id="PF04545"/>
    </source>
</evidence>
<reference evidence="10" key="1">
    <citation type="journal article" date="2019" name="Int. J. Syst. Evol. Microbiol.">
        <title>The Global Catalogue of Microorganisms (GCM) 10K type strain sequencing project: providing services to taxonomists for standard genome sequencing and annotation.</title>
        <authorList>
            <consortium name="The Broad Institute Genomics Platform"/>
            <consortium name="The Broad Institute Genome Sequencing Center for Infectious Disease"/>
            <person name="Wu L."/>
            <person name="Ma J."/>
        </authorList>
    </citation>
    <scope>NUCLEOTIDE SEQUENCE [LARGE SCALE GENOMIC DNA]</scope>
    <source>
        <strain evidence="10">CCUG 49018</strain>
    </source>
</reference>
<evidence type="ECO:0000256" key="3">
    <source>
        <dbReference type="ARBA" id="ARBA00023125"/>
    </source>
</evidence>
<dbReference type="PRINTS" id="PR00046">
    <property type="entry name" value="SIGMA70FCT"/>
</dbReference>
<keyword evidence="10" id="KW-1185">Reference proteome</keyword>
<evidence type="ECO:0000256" key="2">
    <source>
        <dbReference type="ARBA" id="ARBA00023082"/>
    </source>
</evidence>
<dbReference type="Proteomes" id="UP001597182">
    <property type="component" value="Unassembled WGS sequence"/>
</dbReference>
<comment type="caution">
    <text evidence="9">The sequence shown here is derived from an EMBL/GenBank/DDBJ whole genome shotgun (WGS) entry which is preliminary data.</text>
</comment>
<dbReference type="Gene3D" id="1.20.120.1810">
    <property type="match status" value="1"/>
</dbReference>
<dbReference type="InterPro" id="IPR036388">
    <property type="entry name" value="WH-like_DNA-bd_sf"/>
</dbReference>
<protein>
    <submittedName>
        <fullName evidence="9">Sigma-70 family RNA polymerase sigma factor</fullName>
    </submittedName>
</protein>
<evidence type="ECO:0000256" key="4">
    <source>
        <dbReference type="ARBA" id="ARBA00023163"/>
    </source>
</evidence>
<dbReference type="Pfam" id="PF04539">
    <property type="entry name" value="Sigma70_r3"/>
    <property type="match status" value="1"/>
</dbReference>
<dbReference type="InterPro" id="IPR013325">
    <property type="entry name" value="RNA_pol_sigma_r2"/>
</dbReference>
<evidence type="ECO:0000256" key="5">
    <source>
        <dbReference type="SAM" id="MobiDB-lite"/>
    </source>
</evidence>
<keyword evidence="1" id="KW-0805">Transcription regulation</keyword>
<dbReference type="SUPFAM" id="SSF88946">
    <property type="entry name" value="Sigma2 domain of RNA polymerase sigma factors"/>
    <property type="match status" value="1"/>
</dbReference>
<dbReference type="Gene3D" id="1.10.10.10">
    <property type="entry name" value="Winged helix-like DNA-binding domain superfamily/Winged helix DNA-binding domain"/>
    <property type="match status" value="2"/>
</dbReference>
<dbReference type="InterPro" id="IPR000943">
    <property type="entry name" value="RNA_pol_sigma70"/>
</dbReference>
<feature type="domain" description="RNA polymerase sigma-70 region 4" evidence="8">
    <location>
        <begin position="217"/>
        <end position="266"/>
    </location>
</feature>
<dbReference type="InterPro" id="IPR014284">
    <property type="entry name" value="RNA_pol_sigma-70_dom"/>
</dbReference>
<organism evidence="9 10">
    <name type="scientific">Pseudonocardia benzenivorans</name>
    <dbReference type="NCBI Taxonomy" id="228005"/>
    <lineage>
        <taxon>Bacteria</taxon>
        <taxon>Bacillati</taxon>
        <taxon>Actinomycetota</taxon>
        <taxon>Actinomycetes</taxon>
        <taxon>Pseudonocardiales</taxon>
        <taxon>Pseudonocardiaceae</taxon>
        <taxon>Pseudonocardia</taxon>
    </lineage>
</organism>
<evidence type="ECO:0000313" key="10">
    <source>
        <dbReference type="Proteomes" id="UP001597182"/>
    </source>
</evidence>
<keyword evidence="3" id="KW-0238">DNA-binding</keyword>
<keyword evidence="4" id="KW-0804">Transcription</keyword>
<evidence type="ECO:0000259" key="7">
    <source>
        <dbReference type="Pfam" id="PF04542"/>
    </source>
</evidence>
<name>A0ABW3VI08_9PSEU</name>